<keyword evidence="1" id="KW-0472">Membrane</keyword>
<keyword evidence="1" id="KW-1133">Transmembrane helix</keyword>
<sequence>MHPAAKSLLCKALLGYTVYICFCALIIVYVVVLKPTNAVPKLPRITVVAAEVMENYTLTGDNHFTGSFNFTVEQYNPTSDIKGIILSWRSTNASLIFGGAVPAAQAQLASTAIFDLFTPPQSAFNHSLDLHAEGVVLDASTSAALKPAAPGVTAKPVPAVLDIQTDIWLDEGMDSGMLQATCKLFYSSEGFAMKDRRKCAVVCHDCCWYNSYLGEQKCKKVTK</sequence>
<dbReference type="AlphaFoldDB" id="A0A9P1EKT9"/>
<feature type="transmembrane region" description="Helical" evidence="1">
    <location>
        <begin position="12"/>
        <end position="32"/>
    </location>
</feature>
<evidence type="ECO:0000313" key="2">
    <source>
        <dbReference type="EMBL" id="CAH9114512.1"/>
    </source>
</evidence>
<accession>A0A9P1EKT9</accession>
<keyword evidence="3" id="KW-1185">Reference proteome</keyword>
<dbReference type="OrthoDB" id="1311414at2759"/>
<keyword evidence="1" id="KW-0812">Transmembrane</keyword>
<protein>
    <recommendedName>
        <fullName evidence="4">Late embryogenesis abundant protein LEA-2 subgroup domain-containing protein</fullName>
    </recommendedName>
</protein>
<organism evidence="2 3">
    <name type="scientific">Cuscuta europaea</name>
    <name type="common">European dodder</name>
    <dbReference type="NCBI Taxonomy" id="41803"/>
    <lineage>
        <taxon>Eukaryota</taxon>
        <taxon>Viridiplantae</taxon>
        <taxon>Streptophyta</taxon>
        <taxon>Embryophyta</taxon>
        <taxon>Tracheophyta</taxon>
        <taxon>Spermatophyta</taxon>
        <taxon>Magnoliopsida</taxon>
        <taxon>eudicotyledons</taxon>
        <taxon>Gunneridae</taxon>
        <taxon>Pentapetalae</taxon>
        <taxon>asterids</taxon>
        <taxon>lamiids</taxon>
        <taxon>Solanales</taxon>
        <taxon>Convolvulaceae</taxon>
        <taxon>Cuscuteae</taxon>
        <taxon>Cuscuta</taxon>
        <taxon>Cuscuta subgen. Cuscuta</taxon>
    </lineage>
</organism>
<reference evidence="2" key="1">
    <citation type="submission" date="2022-07" db="EMBL/GenBank/DDBJ databases">
        <authorList>
            <person name="Macas J."/>
            <person name="Novak P."/>
            <person name="Neumann P."/>
        </authorList>
    </citation>
    <scope>NUCLEOTIDE SEQUENCE</scope>
</reference>
<evidence type="ECO:0000256" key="1">
    <source>
        <dbReference type="SAM" id="Phobius"/>
    </source>
</evidence>
<name>A0A9P1EKT9_CUSEU</name>
<proteinExistence type="predicted"/>
<comment type="caution">
    <text evidence="2">The sequence shown here is derived from an EMBL/GenBank/DDBJ whole genome shotgun (WGS) entry which is preliminary data.</text>
</comment>
<evidence type="ECO:0008006" key="4">
    <source>
        <dbReference type="Google" id="ProtNLM"/>
    </source>
</evidence>
<dbReference type="EMBL" id="CAMAPE010000065">
    <property type="protein sequence ID" value="CAH9114512.1"/>
    <property type="molecule type" value="Genomic_DNA"/>
</dbReference>
<dbReference type="Proteomes" id="UP001152484">
    <property type="component" value="Unassembled WGS sequence"/>
</dbReference>
<evidence type="ECO:0000313" key="3">
    <source>
        <dbReference type="Proteomes" id="UP001152484"/>
    </source>
</evidence>
<gene>
    <name evidence="2" type="ORF">CEURO_LOCUS20402</name>
</gene>